<keyword evidence="5" id="KW-0548">Nucleotidyltransferase</keyword>
<dbReference type="UniPathway" id="UPA00113">
    <property type="reaction ID" value="UER00532"/>
</dbReference>
<dbReference type="PANTHER" id="PTHR42883:SF2">
    <property type="entry name" value="THYMIDYLYLTRANSFERASE"/>
    <property type="match status" value="1"/>
</dbReference>
<dbReference type="NCBIfam" id="TIGR01208">
    <property type="entry name" value="rmlA_long"/>
    <property type="match status" value="1"/>
</dbReference>
<dbReference type="EC" id="2.7.7.24" evidence="5"/>
<accession>A0A7D6BPG6</accession>
<gene>
    <name evidence="5" type="ORF">Sv326_1267</name>
</gene>
<dbReference type="GO" id="GO:0008879">
    <property type="term" value="F:glucose-1-phosphate thymidylyltransferase activity"/>
    <property type="evidence" value="ECO:0007669"/>
    <property type="project" value="UniProtKB-EC"/>
</dbReference>
<dbReference type="InterPro" id="IPR023915">
    <property type="entry name" value="Bifunctiontional_GlmU_arc-type"/>
</dbReference>
<evidence type="ECO:0000259" key="4">
    <source>
        <dbReference type="Pfam" id="PF25087"/>
    </source>
</evidence>
<dbReference type="KEGG" id="flt:Sv326_1267"/>
<dbReference type="Pfam" id="PF25087">
    <property type="entry name" value="GMPPB_C"/>
    <property type="match status" value="1"/>
</dbReference>
<dbReference type="GO" id="GO:0019134">
    <property type="term" value="F:glucosamine-1-phosphate N-acetyltransferase activity"/>
    <property type="evidence" value="ECO:0007669"/>
    <property type="project" value="InterPro"/>
</dbReference>
<dbReference type="Pfam" id="PF00483">
    <property type="entry name" value="NTP_transferase"/>
    <property type="match status" value="1"/>
</dbReference>
<organism evidence="5 6">
    <name type="scientific">Fermentimicrarchaeum limneticum</name>
    <dbReference type="NCBI Taxonomy" id="2795018"/>
    <lineage>
        <taxon>Archaea</taxon>
        <taxon>Candidatus Micrarchaeota</taxon>
        <taxon>Candidatus Fermentimicrarchaeales</taxon>
        <taxon>Candidatus Fermentimicrarchaeaceae</taxon>
        <taxon>Candidatus Fermentimicrarchaeum</taxon>
    </lineage>
</organism>
<evidence type="ECO:0000313" key="5">
    <source>
        <dbReference type="EMBL" id="QLJ53442.1"/>
    </source>
</evidence>
<dbReference type="SUPFAM" id="SSF53448">
    <property type="entry name" value="Nucleotide-diphospho-sugar transferases"/>
    <property type="match status" value="1"/>
</dbReference>
<dbReference type="Gene3D" id="3.90.550.10">
    <property type="entry name" value="Spore Coat Polysaccharide Biosynthesis Protein SpsA, Chain A"/>
    <property type="match status" value="1"/>
</dbReference>
<dbReference type="NCBIfam" id="TIGR03992">
    <property type="entry name" value="Arch_glmU"/>
    <property type="match status" value="1"/>
</dbReference>
<comment type="similarity">
    <text evidence="2">In the N-terminal section; belongs to the N-acetylglucosamine-1-phosphate uridyltransferase family.</text>
</comment>
<dbReference type="InterPro" id="IPR029044">
    <property type="entry name" value="Nucleotide-diphossugar_trans"/>
</dbReference>
<dbReference type="InterPro" id="IPR005835">
    <property type="entry name" value="NTP_transferase_dom"/>
</dbReference>
<feature type="domain" description="Nucleotidyl transferase" evidence="3">
    <location>
        <begin position="2"/>
        <end position="235"/>
    </location>
</feature>
<dbReference type="GO" id="GO:0006048">
    <property type="term" value="P:UDP-N-acetylglucosamine biosynthetic process"/>
    <property type="evidence" value="ECO:0007669"/>
    <property type="project" value="UniProtKB-UniPathway"/>
</dbReference>
<evidence type="ECO:0000259" key="3">
    <source>
        <dbReference type="Pfam" id="PF00483"/>
    </source>
</evidence>
<comment type="similarity">
    <text evidence="1">In the C-terminal section; belongs to the transferase hexapeptide repeat family.</text>
</comment>
<feature type="domain" description="Mannose-1-phosphate guanyltransferase C-terminal" evidence="4">
    <location>
        <begin position="270"/>
        <end position="334"/>
    </location>
</feature>
<dbReference type="CDD" id="cd04189">
    <property type="entry name" value="G1P_TT_long"/>
    <property type="match status" value="1"/>
</dbReference>
<sequence>MKGVVLSGGFGTRLRPLTHTGPKQLIPIANKPMLFYAIEDLRDAGVKDVAIILGTIAPEKVQESVGNGSALGVDVKYITQGEPRGIAHAVKCAKKFVGDEPFVVYLGDNILKGGIGKFAKKFEESKSDASILLCRHKNPERFGVAEVKGGRIVGLVEKPKKPKSDLVMIGVYFFRKTIFKAIDNLKPSWRNEYEITEAVDYLVRNGYDVKYETVSGWWKDTGKPEDIIEANHLVLEDLPVKNEGVIEDEGSIRGRVSIGKGTIVRKGCFIKGPVVIGRNCNISFGAYVGPYTSIGDGCVLKQVEVESSIVMEGSRVECVGRIVDSLIGANNVIVSGSKEVPKAIRLVVGENTYLSI</sequence>
<evidence type="ECO:0000256" key="2">
    <source>
        <dbReference type="ARBA" id="ARBA00007947"/>
    </source>
</evidence>
<reference evidence="6" key="1">
    <citation type="submission" date="2020-07" db="EMBL/GenBank/DDBJ databases">
        <title>Metabolic diversity and evolutionary history of the archaeal phylum ###Micrarchaeota### uncovered from a freshwater lake metagenome.</title>
        <authorList>
            <person name="Kadnikov V.V."/>
            <person name="Savvichev A.S."/>
            <person name="Mardanov A.V."/>
            <person name="Beletsky A.V."/>
            <person name="Chupakov A.V."/>
            <person name="Kokryatskaya N.M."/>
            <person name="Pimenov N.V."/>
            <person name="Ravin N.V."/>
        </authorList>
    </citation>
    <scope>NUCLEOTIDE SEQUENCE [LARGE SCALE GENOMIC DNA]</scope>
</reference>
<evidence type="ECO:0000256" key="1">
    <source>
        <dbReference type="ARBA" id="ARBA00007707"/>
    </source>
</evidence>
<name>A0A7D6BPG6_FERL1</name>
<dbReference type="Gene3D" id="2.160.10.10">
    <property type="entry name" value="Hexapeptide repeat proteins"/>
    <property type="match status" value="1"/>
</dbReference>
<dbReference type="InterPro" id="IPR005908">
    <property type="entry name" value="G1P_thy_trans_l"/>
</dbReference>
<proteinExistence type="inferred from homology"/>
<evidence type="ECO:0000313" key="6">
    <source>
        <dbReference type="Proteomes" id="UP000510821"/>
    </source>
</evidence>
<dbReference type="InterPro" id="IPR056729">
    <property type="entry name" value="GMPPB_C"/>
</dbReference>
<dbReference type="AlphaFoldDB" id="A0A7D6BPG6"/>
<dbReference type="EMBL" id="CP058998">
    <property type="protein sequence ID" value="QLJ53442.1"/>
    <property type="molecule type" value="Genomic_DNA"/>
</dbReference>
<dbReference type="GO" id="GO:0003977">
    <property type="term" value="F:UDP-N-acetylglucosamine diphosphorylase activity"/>
    <property type="evidence" value="ECO:0007669"/>
    <property type="project" value="InterPro"/>
</dbReference>
<dbReference type="Proteomes" id="UP000510821">
    <property type="component" value="Chromosome"/>
</dbReference>
<protein>
    <submittedName>
        <fullName evidence="5">Glucose-1-phosphate thymidylyltransferase</fullName>
        <ecNumber evidence="5">2.7.7.24</ecNumber>
    </submittedName>
</protein>
<dbReference type="PANTHER" id="PTHR42883">
    <property type="entry name" value="GLUCOSE-1-PHOSPHATE THYMIDYLTRANSFERASE"/>
    <property type="match status" value="1"/>
</dbReference>
<keyword evidence="5" id="KW-0808">Transferase</keyword>